<evidence type="ECO:0000313" key="2">
    <source>
        <dbReference type="Proteomes" id="UP000472267"/>
    </source>
</evidence>
<reference evidence="1" key="3">
    <citation type="submission" date="2025-09" db="UniProtKB">
        <authorList>
            <consortium name="Ensembl"/>
        </authorList>
    </citation>
    <scope>IDENTIFICATION</scope>
</reference>
<dbReference type="InParanoid" id="A0A672J9Q6"/>
<evidence type="ECO:0000313" key="1">
    <source>
        <dbReference type="Ensembl" id="ENSSFAP00005050906.1"/>
    </source>
</evidence>
<organism evidence="1 2">
    <name type="scientific">Salarias fasciatus</name>
    <name type="common">Jewelled blenny</name>
    <name type="synonym">Blennius fasciatus</name>
    <dbReference type="NCBI Taxonomy" id="181472"/>
    <lineage>
        <taxon>Eukaryota</taxon>
        <taxon>Metazoa</taxon>
        <taxon>Chordata</taxon>
        <taxon>Craniata</taxon>
        <taxon>Vertebrata</taxon>
        <taxon>Euteleostomi</taxon>
        <taxon>Actinopterygii</taxon>
        <taxon>Neopterygii</taxon>
        <taxon>Teleostei</taxon>
        <taxon>Neoteleostei</taxon>
        <taxon>Acanthomorphata</taxon>
        <taxon>Ovalentaria</taxon>
        <taxon>Blenniimorphae</taxon>
        <taxon>Blenniiformes</taxon>
        <taxon>Blennioidei</taxon>
        <taxon>Blenniidae</taxon>
        <taxon>Salariinae</taxon>
        <taxon>Salarias</taxon>
    </lineage>
</organism>
<keyword evidence="2" id="KW-1185">Reference proteome</keyword>
<proteinExistence type="predicted"/>
<dbReference type="Proteomes" id="UP000472267">
    <property type="component" value="Chromosome 8"/>
</dbReference>
<sequence length="171" mass="19614">MLDFFVDFFFLVSISLLKNEEPCRRPRPLEMNSEGKYLRRSLHLSNSGIAECPSTLGWPDLSLTDSDPLRLQSYFFPSHVIVLRELKEQRDSYLHANTICHLSEPDKPGELQHLHHNIRSNNSGVRNLVIFKLSAAHSSFSMYIIFTLRSGPKGHRGLFRALNYTAGRDDV</sequence>
<reference evidence="1" key="1">
    <citation type="submission" date="2019-06" db="EMBL/GenBank/DDBJ databases">
        <authorList>
            <consortium name="Wellcome Sanger Institute Data Sharing"/>
        </authorList>
    </citation>
    <scope>NUCLEOTIDE SEQUENCE [LARGE SCALE GENOMIC DNA]</scope>
</reference>
<reference evidence="1" key="2">
    <citation type="submission" date="2025-08" db="UniProtKB">
        <authorList>
            <consortium name="Ensembl"/>
        </authorList>
    </citation>
    <scope>IDENTIFICATION</scope>
</reference>
<accession>A0A672J9Q6</accession>
<name>A0A672J9Q6_SALFA</name>
<dbReference type="AlphaFoldDB" id="A0A672J9Q6"/>
<protein>
    <submittedName>
        <fullName evidence="1">Uncharacterized protein</fullName>
    </submittedName>
</protein>
<dbReference type="Ensembl" id="ENSSFAT00005052549.1">
    <property type="protein sequence ID" value="ENSSFAP00005050906.1"/>
    <property type="gene ID" value="ENSSFAG00005024528.1"/>
</dbReference>